<comment type="caution">
    <text evidence="3">The sequence shown here is derived from an EMBL/GenBank/DDBJ whole genome shotgun (WGS) entry which is preliminary data.</text>
</comment>
<dbReference type="EMBL" id="JALHAT010000022">
    <property type="protein sequence ID" value="MCJ1961521.1"/>
    <property type="molecule type" value="Genomic_DNA"/>
</dbReference>
<feature type="signal peptide" evidence="1">
    <location>
        <begin position="1"/>
        <end position="26"/>
    </location>
</feature>
<organism evidence="3 4">
    <name type="scientific">Novosphingobium mangrovi</name>
    <name type="common">ex Hu et al. 2023</name>
    <dbReference type="NCBI Taxonomy" id="2930094"/>
    <lineage>
        <taxon>Bacteria</taxon>
        <taxon>Pseudomonadati</taxon>
        <taxon>Pseudomonadota</taxon>
        <taxon>Alphaproteobacteria</taxon>
        <taxon>Sphingomonadales</taxon>
        <taxon>Sphingomonadaceae</taxon>
        <taxon>Novosphingobium</taxon>
    </lineage>
</organism>
<keyword evidence="1" id="KW-0732">Signal</keyword>
<keyword evidence="4" id="KW-1185">Reference proteome</keyword>
<dbReference type="Gene3D" id="3.10.450.50">
    <property type="match status" value="1"/>
</dbReference>
<gene>
    <name evidence="3" type="ORF">MTR65_12575</name>
</gene>
<evidence type="ECO:0000313" key="3">
    <source>
        <dbReference type="EMBL" id="MCJ1961521.1"/>
    </source>
</evidence>
<sequence length="154" mass="16753">MTGSKWRIGALMAVLVAGAGSAPVRADETETARAAIWTLEQAIYEGRSKGDVSAYANTTAKGYMAWPPVLAAPMRVDGFDAALANPQASQEELAMELIDFTLHGETAIIYYRTHRTRLADGTPADDRFDVTHTWIREDGAWRVLGGMARSQVLP</sequence>
<evidence type="ECO:0000259" key="2">
    <source>
        <dbReference type="Pfam" id="PF14534"/>
    </source>
</evidence>
<name>A0ABT0AE99_9SPHN</name>
<evidence type="ECO:0000313" key="4">
    <source>
        <dbReference type="Proteomes" id="UP001162802"/>
    </source>
</evidence>
<evidence type="ECO:0000256" key="1">
    <source>
        <dbReference type="SAM" id="SignalP"/>
    </source>
</evidence>
<protein>
    <submittedName>
        <fullName evidence="3">Nuclear transport factor 2 family protein</fullName>
    </submittedName>
</protein>
<dbReference type="RefSeq" id="WP_243800695.1">
    <property type="nucleotide sequence ID" value="NZ_JALHAT010000022.1"/>
</dbReference>
<dbReference type="Proteomes" id="UP001162802">
    <property type="component" value="Unassembled WGS sequence"/>
</dbReference>
<proteinExistence type="predicted"/>
<dbReference type="InterPro" id="IPR027843">
    <property type="entry name" value="DUF4440"/>
</dbReference>
<dbReference type="Pfam" id="PF14534">
    <property type="entry name" value="DUF4440"/>
    <property type="match status" value="1"/>
</dbReference>
<reference evidence="3" key="1">
    <citation type="submission" date="2022-03" db="EMBL/GenBank/DDBJ databases">
        <title>Identification of a novel bacterium isolated from mangrove sediments.</title>
        <authorList>
            <person name="Pan X."/>
        </authorList>
    </citation>
    <scope>NUCLEOTIDE SEQUENCE</scope>
    <source>
        <strain evidence="3">B2637</strain>
    </source>
</reference>
<feature type="domain" description="DUF4440" evidence="2">
    <location>
        <begin position="36"/>
        <end position="143"/>
    </location>
</feature>
<feature type="chain" id="PRO_5045995065" evidence="1">
    <location>
        <begin position="27"/>
        <end position="154"/>
    </location>
</feature>
<accession>A0ABT0AE99</accession>
<dbReference type="InterPro" id="IPR032710">
    <property type="entry name" value="NTF2-like_dom_sf"/>
</dbReference>
<dbReference type="SUPFAM" id="SSF54427">
    <property type="entry name" value="NTF2-like"/>
    <property type="match status" value="1"/>
</dbReference>